<dbReference type="EMBL" id="HE663493">
    <property type="protein sequence ID" value="CCG06625.1"/>
    <property type="molecule type" value="Genomic_DNA"/>
</dbReference>
<dbReference type="KEGG" id="rpm:RSPPHO_03286"/>
<evidence type="ECO:0000313" key="3">
    <source>
        <dbReference type="Proteomes" id="UP000033220"/>
    </source>
</evidence>
<dbReference type="HOGENOM" id="CLU_1753635_0_0_5"/>
<feature type="non-terminal residue" evidence="2">
    <location>
        <position position="1"/>
    </location>
</feature>
<dbReference type="STRING" id="1150469.RSPPHO_03286"/>
<proteinExistence type="predicted"/>
<gene>
    <name evidence="2" type="ORF">RSPPHO_03286</name>
</gene>
<reference evidence="2 3" key="1">
    <citation type="submission" date="2012-02" db="EMBL/GenBank/DDBJ databases">
        <title>Shotgun genome sequence of Phaeospirillum photometricum DSM 122.</title>
        <authorList>
            <person name="Duquesne K."/>
            <person name="Sturgis J."/>
        </authorList>
    </citation>
    <scope>NUCLEOTIDE SEQUENCE [LARGE SCALE GENOMIC DNA]</scope>
    <source>
        <strain evidence="3">DSM122</strain>
    </source>
</reference>
<sequence length="149" mass="16292">RFPGSLCPAPRQLRGLAPGRDLGRRLCRDHQVGANPRERGGASPARPFSALPACPGAETLCVLVPVRATMDEAPWFSPDLGRQMSVVDDFSRPSPFRPFPRPGRRHRRPGHSCLDELAPPRLARRCRAVRRCPCPGPGAGVGSRPHRLV</sequence>
<keyword evidence="3" id="KW-1185">Reference proteome</keyword>
<protein>
    <submittedName>
        <fullName evidence="2">Uncharacterized protein</fullName>
    </submittedName>
</protein>
<feature type="region of interest" description="Disordered" evidence="1">
    <location>
        <begin position="86"/>
        <end position="114"/>
    </location>
</feature>
<organism evidence="2 3">
    <name type="scientific">Pararhodospirillum photometricum DSM 122</name>
    <dbReference type="NCBI Taxonomy" id="1150469"/>
    <lineage>
        <taxon>Bacteria</taxon>
        <taxon>Pseudomonadati</taxon>
        <taxon>Pseudomonadota</taxon>
        <taxon>Alphaproteobacteria</taxon>
        <taxon>Rhodospirillales</taxon>
        <taxon>Rhodospirillaceae</taxon>
        <taxon>Pararhodospirillum</taxon>
    </lineage>
</organism>
<evidence type="ECO:0000313" key="2">
    <source>
        <dbReference type="EMBL" id="CCG06625.1"/>
    </source>
</evidence>
<dbReference type="AlphaFoldDB" id="H6SIJ8"/>
<name>H6SIJ8_PARPM</name>
<dbReference type="Proteomes" id="UP000033220">
    <property type="component" value="Chromosome DSM 122"/>
</dbReference>
<evidence type="ECO:0000256" key="1">
    <source>
        <dbReference type="SAM" id="MobiDB-lite"/>
    </source>
</evidence>
<accession>H6SIJ8</accession>